<accession>A0A7W7RXR0</accession>
<feature type="transmembrane region" description="Helical" evidence="1">
    <location>
        <begin position="142"/>
        <end position="160"/>
    </location>
</feature>
<proteinExistence type="predicted"/>
<keyword evidence="1" id="KW-0472">Membrane</keyword>
<evidence type="ECO:0000313" key="2">
    <source>
        <dbReference type="EMBL" id="MBB4939977.1"/>
    </source>
</evidence>
<dbReference type="RefSeq" id="WP_184755868.1">
    <property type="nucleotide sequence ID" value="NZ_BAABEK010000072.1"/>
</dbReference>
<organism evidence="2 3">
    <name type="scientific">Streptosporangium album</name>
    <dbReference type="NCBI Taxonomy" id="47479"/>
    <lineage>
        <taxon>Bacteria</taxon>
        <taxon>Bacillati</taxon>
        <taxon>Actinomycetota</taxon>
        <taxon>Actinomycetes</taxon>
        <taxon>Streptosporangiales</taxon>
        <taxon>Streptosporangiaceae</taxon>
        <taxon>Streptosporangium</taxon>
    </lineage>
</organism>
<dbReference type="EMBL" id="JACHJU010000001">
    <property type="protein sequence ID" value="MBB4939977.1"/>
    <property type="molecule type" value="Genomic_DNA"/>
</dbReference>
<evidence type="ECO:0000313" key="3">
    <source>
        <dbReference type="Proteomes" id="UP000534286"/>
    </source>
</evidence>
<keyword evidence="1" id="KW-0812">Transmembrane</keyword>
<keyword evidence="1" id="KW-1133">Transmembrane helix</keyword>
<dbReference type="AlphaFoldDB" id="A0A7W7RXR0"/>
<reference evidence="2 3" key="1">
    <citation type="submission" date="2020-08" db="EMBL/GenBank/DDBJ databases">
        <title>Sequencing the genomes of 1000 actinobacteria strains.</title>
        <authorList>
            <person name="Klenk H.-P."/>
        </authorList>
    </citation>
    <scope>NUCLEOTIDE SEQUENCE [LARGE SCALE GENOMIC DNA]</scope>
    <source>
        <strain evidence="2 3">DSM 43023</strain>
    </source>
</reference>
<dbReference type="Proteomes" id="UP000534286">
    <property type="component" value="Unassembled WGS sequence"/>
</dbReference>
<protein>
    <submittedName>
        <fullName evidence="2">Uncharacterized protein</fullName>
    </submittedName>
</protein>
<keyword evidence="3" id="KW-1185">Reference proteome</keyword>
<evidence type="ECO:0000256" key="1">
    <source>
        <dbReference type="SAM" id="Phobius"/>
    </source>
</evidence>
<feature type="transmembrane region" description="Helical" evidence="1">
    <location>
        <begin position="108"/>
        <end position="127"/>
    </location>
</feature>
<comment type="caution">
    <text evidence="2">The sequence shown here is derived from an EMBL/GenBank/DDBJ whole genome shotgun (WGS) entry which is preliminary data.</text>
</comment>
<gene>
    <name evidence="2" type="ORF">FHR32_004282</name>
</gene>
<feature type="transmembrane region" description="Helical" evidence="1">
    <location>
        <begin position="44"/>
        <end position="67"/>
    </location>
</feature>
<name>A0A7W7RXR0_9ACTN</name>
<sequence length="165" mass="17394">MNPSLVCFEAWRLLRSPILWGAALAALVMESVQGAAWLPDLTMVTIDAVTASTLVGAAVMITANLAAGRDRRHALPETLAALPGRAALRTRAVALAALAVRRHSGRQAALAGAALQLALYAGTQVFGDAAWPEPGSPQWDAIHAWWLVALPLSLLVLVGAHRDVR</sequence>